<reference evidence="3 4" key="2">
    <citation type="journal article" date="2016" name="Genome Announc.">
        <title>Draft Genome Sequence of Erythromycin- and Oxytetracycline-Sensitive Nocardia seriolae Strain U-1 (NBRC 110359).</title>
        <authorList>
            <person name="Imajoh M."/>
            <person name="Sukeda M."/>
            <person name="Shimizu M."/>
            <person name="Yamane J."/>
            <person name="Ohnishi K."/>
            <person name="Oshima S."/>
        </authorList>
    </citation>
    <scope>NUCLEOTIDE SEQUENCE [LARGE SCALE GENOMIC DNA]</scope>
    <source>
        <strain evidence="3 4">U-1</strain>
    </source>
</reference>
<dbReference type="GeneID" id="93376131"/>
<sequence>MSPIPGNPNKTVLISGASIAGPALAYWLHRYGFTVTVVEQSSSLRAGGYKVDIRGVAMEVVERMGLLDEVRAASTAMRGGEWVDRSGKRLAALGPDLIGLRTAADEEVLRGDLATVLHDATAQDVEYIFGDSITDLIQHDDCVMVAFQNSAPRAFDLVIGADGMHSATRAITFGPEHRFSRPTGLAVCVFSVPNELDLDHWELVHPTPGHIVQLYSTRHSTAKAQFIFPAPEALPDRHDIASQRHAVTAAFADAGWEVPWLLQSMPESPDFFFDTASQIRLDHWSSGRIALLGDAAWCPSPISGQGTSMALVGAYVLAGELASANGDHTVAFPNYENKIRPYITENQDLGWKNAKDMVAATPAALRVHVNAIRVMRYLPWKSMALRSIMKPLVQAANAIHLDNY</sequence>
<dbReference type="EMBL" id="CP017839">
    <property type="protein sequence ID" value="APA97862.1"/>
    <property type="molecule type" value="Genomic_DNA"/>
</dbReference>
<dbReference type="InterPro" id="IPR002938">
    <property type="entry name" value="FAD-bd"/>
</dbReference>
<evidence type="ECO:0000313" key="2">
    <source>
        <dbReference type="EMBL" id="APA97862.1"/>
    </source>
</evidence>
<dbReference type="EMBL" id="BBYQ01000135">
    <property type="protein sequence ID" value="GAP31977.1"/>
    <property type="molecule type" value="Genomic_DNA"/>
</dbReference>
<keyword evidence="2" id="KW-0560">Oxidoreductase</keyword>
<evidence type="ECO:0000313" key="3">
    <source>
        <dbReference type="EMBL" id="GAP31977.1"/>
    </source>
</evidence>
<gene>
    <name evidence="2" type="ORF">NS506_03813</name>
    <name evidence="3" type="ORF">NSK11_contig00135-0018</name>
</gene>
<keyword evidence="2" id="KW-0503">Monooxygenase</keyword>
<evidence type="ECO:0000313" key="5">
    <source>
        <dbReference type="Proteomes" id="UP000180166"/>
    </source>
</evidence>
<dbReference type="PRINTS" id="PR00420">
    <property type="entry name" value="RNGMNOXGNASE"/>
</dbReference>
<dbReference type="RefSeq" id="WP_197707831.1">
    <property type="nucleotide sequence ID" value="NZ_AP017900.1"/>
</dbReference>
<evidence type="ECO:0000259" key="1">
    <source>
        <dbReference type="Pfam" id="PF01494"/>
    </source>
</evidence>
<protein>
    <submittedName>
        <fullName evidence="3">FAD-dependent oxidoreductase</fullName>
    </submittedName>
    <submittedName>
        <fullName evidence="2">Unspecific monooxygenase</fullName>
        <ecNumber evidence="2">1.14.14.1</ecNumber>
    </submittedName>
</protein>
<dbReference type="Proteomes" id="UP000037179">
    <property type="component" value="Unassembled WGS sequence"/>
</dbReference>
<proteinExistence type="predicted"/>
<dbReference type="SUPFAM" id="SSF51905">
    <property type="entry name" value="FAD/NAD(P)-binding domain"/>
    <property type="match status" value="1"/>
</dbReference>
<dbReference type="Gene3D" id="3.30.9.10">
    <property type="entry name" value="D-Amino Acid Oxidase, subunit A, domain 2"/>
    <property type="match status" value="1"/>
</dbReference>
<reference evidence="2 5" key="3">
    <citation type="submission" date="2016-10" db="EMBL/GenBank/DDBJ databases">
        <title>Genome sequence of Nocardia seriolae strain EM150506, isolated from Anguila japonica.</title>
        <authorList>
            <person name="Han H.-J."/>
        </authorList>
    </citation>
    <scope>NUCLEOTIDE SEQUENCE [LARGE SCALE GENOMIC DNA]</scope>
    <source>
        <strain evidence="2 5">EM150506</strain>
    </source>
</reference>
<keyword evidence="4" id="KW-1185">Reference proteome</keyword>
<dbReference type="PANTHER" id="PTHR46865:SF2">
    <property type="entry name" value="MONOOXYGENASE"/>
    <property type="match status" value="1"/>
</dbReference>
<organism evidence="2 5">
    <name type="scientific">Nocardia seriolae</name>
    <dbReference type="NCBI Taxonomy" id="37332"/>
    <lineage>
        <taxon>Bacteria</taxon>
        <taxon>Bacillati</taxon>
        <taxon>Actinomycetota</taxon>
        <taxon>Actinomycetes</taxon>
        <taxon>Mycobacteriales</taxon>
        <taxon>Nocardiaceae</taxon>
        <taxon>Nocardia</taxon>
    </lineage>
</organism>
<dbReference type="Gene3D" id="3.50.50.60">
    <property type="entry name" value="FAD/NAD(P)-binding domain"/>
    <property type="match status" value="1"/>
</dbReference>
<dbReference type="PANTHER" id="PTHR46865">
    <property type="entry name" value="OXIDOREDUCTASE-RELATED"/>
    <property type="match status" value="1"/>
</dbReference>
<dbReference type="Pfam" id="PF01494">
    <property type="entry name" value="FAD_binding_3"/>
    <property type="match status" value="1"/>
</dbReference>
<dbReference type="Proteomes" id="UP000180166">
    <property type="component" value="Chromosome"/>
</dbReference>
<dbReference type="KEGG" id="nsr:NS506_03813"/>
<dbReference type="EC" id="1.14.14.1" evidence="2"/>
<feature type="domain" description="FAD-binding" evidence="1">
    <location>
        <begin position="11"/>
        <end position="324"/>
    </location>
</feature>
<reference evidence="4" key="1">
    <citation type="submission" date="2015-07" db="EMBL/GenBank/DDBJ databases">
        <title>Nocardia seriolae U-1 whole genome shotgun sequence.</title>
        <authorList>
            <person name="Imajoh M."/>
            <person name="Fukumoto Y."/>
            <person name="Sukeda M."/>
            <person name="Yamane J."/>
            <person name="Yamasaki K."/>
            <person name="Shimizu M."/>
            <person name="Ohnishi K."/>
            <person name="Oshima S."/>
        </authorList>
    </citation>
    <scope>NUCLEOTIDE SEQUENCE [LARGE SCALE GENOMIC DNA]</scope>
    <source>
        <strain evidence="4">U-1</strain>
    </source>
</reference>
<name>A0ABC8AUF1_9NOCA</name>
<accession>A0ABC8AUF1</accession>
<evidence type="ECO:0000313" key="4">
    <source>
        <dbReference type="Proteomes" id="UP000037179"/>
    </source>
</evidence>
<dbReference type="InterPro" id="IPR036188">
    <property type="entry name" value="FAD/NAD-bd_sf"/>
</dbReference>
<dbReference type="GO" id="GO:0016712">
    <property type="term" value="F:oxidoreductase activity, acting on paired donors, with incorporation or reduction of molecular oxygen, reduced flavin or flavoprotein as one donor, and incorporation of one atom of oxygen"/>
    <property type="evidence" value="ECO:0007669"/>
    <property type="project" value="UniProtKB-EC"/>
</dbReference>
<dbReference type="InterPro" id="IPR051704">
    <property type="entry name" value="FAD_aromatic-hydroxylase"/>
</dbReference>
<dbReference type="AlphaFoldDB" id="A0ABC8AUF1"/>